<dbReference type="Gene3D" id="1.10.760.10">
    <property type="entry name" value="Cytochrome c-like domain"/>
    <property type="match status" value="1"/>
</dbReference>
<reference evidence="9 10" key="1">
    <citation type="journal article" date="2018" name="Int. J. Syst. Evol. Microbiol.">
        <title>Uliginosibacterium sediminicola sp. nov., isolated from freshwater sediment.</title>
        <authorList>
            <person name="Hwang W.M."/>
            <person name="Kim S.M."/>
            <person name="Kang K."/>
            <person name="Ahn T.Y."/>
        </authorList>
    </citation>
    <scope>NUCLEOTIDE SEQUENCE [LARGE SCALE GENOMIC DNA]</scope>
    <source>
        <strain evidence="9 10">M1-21</strain>
    </source>
</reference>
<feature type="domain" description="Cytochrome c" evidence="8">
    <location>
        <begin position="26"/>
        <end position="108"/>
    </location>
</feature>
<evidence type="ECO:0000313" key="10">
    <source>
        <dbReference type="Proteomes" id="UP001410394"/>
    </source>
</evidence>
<feature type="chain" id="PRO_5045216342" evidence="7">
    <location>
        <begin position="29"/>
        <end position="118"/>
    </location>
</feature>
<evidence type="ECO:0000313" key="9">
    <source>
        <dbReference type="EMBL" id="MEN3067082.1"/>
    </source>
</evidence>
<protein>
    <submittedName>
        <fullName evidence="9">C-type cytochrome</fullName>
    </submittedName>
</protein>
<dbReference type="PRINTS" id="PR00607">
    <property type="entry name" value="CYTCHROMECIE"/>
</dbReference>
<gene>
    <name evidence="9" type="ORF">ABDB84_01255</name>
</gene>
<sequence>MQKIIRNSLLLIALLGSNVFAQSAPAQASEGKALYERICAACHAPSNVMVSSPKAGDKAAWARRLQKGLEQTTANAVSGIGAMPARGACTSCSPAQLREAIRFMAGLETTSGAEQSPP</sequence>
<dbReference type="InterPro" id="IPR036909">
    <property type="entry name" value="Cyt_c-like_dom_sf"/>
</dbReference>
<comment type="caution">
    <text evidence="9">The sequence shown here is derived from an EMBL/GenBank/DDBJ whole genome shotgun (WGS) entry which is preliminary data.</text>
</comment>
<keyword evidence="2 6" id="KW-0349">Heme</keyword>
<dbReference type="InterPro" id="IPR002323">
    <property type="entry name" value="Cyt_CIE"/>
</dbReference>
<dbReference type="EMBL" id="JBDIVE010000001">
    <property type="protein sequence ID" value="MEN3067082.1"/>
    <property type="molecule type" value="Genomic_DNA"/>
</dbReference>
<dbReference type="PROSITE" id="PS51007">
    <property type="entry name" value="CYTC"/>
    <property type="match status" value="1"/>
</dbReference>
<evidence type="ECO:0000256" key="1">
    <source>
        <dbReference type="ARBA" id="ARBA00022448"/>
    </source>
</evidence>
<dbReference type="InterPro" id="IPR009056">
    <property type="entry name" value="Cyt_c-like_dom"/>
</dbReference>
<accession>A0ABU9YTQ3</accession>
<evidence type="ECO:0000259" key="8">
    <source>
        <dbReference type="PROSITE" id="PS51007"/>
    </source>
</evidence>
<evidence type="ECO:0000256" key="3">
    <source>
        <dbReference type="ARBA" id="ARBA00022723"/>
    </source>
</evidence>
<evidence type="ECO:0000256" key="2">
    <source>
        <dbReference type="ARBA" id="ARBA00022617"/>
    </source>
</evidence>
<dbReference type="PANTHER" id="PTHR40942:SF4">
    <property type="entry name" value="CYTOCHROME C5"/>
    <property type="match status" value="1"/>
</dbReference>
<evidence type="ECO:0000256" key="6">
    <source>
        <dbReference type="PROSITE-ProRule" id="PRU00433"/>
    </source>
</evidence>
<evidence type="ECO:0000256" key="4">
    <source>
        <dbReference type="ARBA" id="ARBA00022982"/>
    </source>
</evidence>
<evidence type="ECO:0000256" key="5">
    <source>
        <dbReference type="ARBA" id="ARBA00023004"/>
    </source>
</evidence>
<feature type="signal peptide" evidence="7">
    <location>
        <begin position="1"/>
        <end position="28"/>
    </location>
</feature>
<evidence type="ECO:0000256" key="7">
    <source>
        <dbReference type="SAM" id="SignalP"/>
    </source>
</evidence>
<dbReference type="Proteomes" id="UP001410394">
    <property type="component" value="Unassembled WGS sequence"/>
</dbReference>
<keyword evidence="1" id="KW-0813">Transport</keyword>
<name>A0ABU9YTQ3_9RHOO</name>
<keyword evidence="10" id="KW-1185">Reference proteome</keyword>
<organism evidence="9 10">
    <name type="scientific">Uliginosibacterium sediminicola</name>
    <dbReference type="NCBI Taxonomy" id="2024550"/>
    <lineage>
        <taxon>Bacteria</taxon>
        <taxon>Pseudomonadati</taxon>
        <taxon>Pseudomonadota</taxon>
        <taxon>Betaproteobacteria</taxon>
        <taxon>Rhodocyclales</taxon>
        <taxon>Zoogloeaceae</taxon>
        <taxon>Uliginosibacterium</taxon>
    </lineage>
</organism>
<dbReference type="SUPFAM" id="SSF46626">
    <property type="entry name" value="Cytochrome c"/>
    <property type="match status" value="1"/>
</dbReference>
<dbReference type="Pfam" id="PF13442">
    <property type="entry name" value="Cytochrome_CBB3"/>
    <property type="match status" value="1"/>
</dbReference>
<dbReference type="PANTHER" id="PTHR40942">
    <property type="match status" value="1"/>
</dbReference>
<keyword evidence="3 6" id="KW-0479">Metal-binding</keyword>
<keyword evidence="4" id="KW-0249">Electron transport</keyword>
<proteinExistence type="predicted"/>
<keyword evidence="5 6" id="KW-0408">Iron</keyword>
<dbReference type="RefSeq" id="WP_345917850.1">
    <property type="nucleotide sequence ID" value="NZ_JBDIVE010000001.1"/>
</dbReference>
<keyword evidence="7" id="KW-0732">Signal</keyword>